<feature type="compositionally biased region" description="Acidic residues" evidence="1">
    <location>
        <begin position="938"/>
        <end position="948"/>
    </location>
</feature>
<dbReference type="EMBL" id="BLXT01005252">
    <property type="protein sequence ID" value="GFO21325.1"/>
    <property type="molecule type" value="Genomic_DNA"/>
</dbReference>
<evidence type="ECO:0000259" key="2">
    <source>
        <dbReference type="PROSITE" id="PS50304"/>
    </source>
</evidence>
<feature type="compositionally biased region" description="Basic and acidic residues" evidence="1">
    <location>
        <begin position="1060"/>
        <end position="1072"/>
    </location>
</feature>
<dbReference type="PROSITE" id="PS50304">
    <property type="entry name" value="TUDOR"/>
    <property type="match status" value="1"/>
</dbReference>
<dbReference type="InterPro" id="IPR050621">
    <property type="entry name" value="Tudor_domain_containing"/>
</dbReference>
<organism evidence="3 4">
    <name type="scientific">Plakobranchus ocellatus</name>
    <dbReference type="NCBI Taxonomy" id="259542"/>
    <lineage>
        <taxon>Eukaryota</taxon>
        <taxon>Metazoa</taxon>
        <taxon>Spiralia</taxon>
        <taxon>Lophotrochozoa</taxon>
        <taxon>Mollusca</taxon>
        <taxon>Gastropoda</taxon>
        <taxon>Heterobranchia</taxon>
        <taxon>Euthyneura</taxon>
        <taxon>Panpulmonata</taxon>
        <taxon>Sacoglossa</taxon>
        <taxon>Placobranchoidea</taxon>
        <taxon>Plakobranchidae</taxon>
        <taxon>Plakobranchus</taxon>
    </lineage>
</organism>
<evidence type="ECO:0000256" key="1">
    <source>
        <dbReference type="SAM" id="MobiDB-lite"/>
    </source>
</evidence>
<dbReference type="SMART" id="SM00333">
    <property type="entry name" value="TUDOR"/>
    <property type="match status" value="1"/>
</dbReference>
<comment type="caution">
    <text evidence="3">The sequence shown here is derived from an EMBL/GenBank/DDBJ whole genome shotgun (WGS) entry which is preliminary data.</text>
</comment>
<dbReference type="Gene3D" id="2.40.50.90">
    <property type="match status" value="1"/>
</dbReference>
<dbReference type="InterPro" id="IPR002999">
    <property type="entry name" value="Tudor"/>
</dbReference>
<protein>
    <submittedName>
        <fullName evidence="3">Tudor domain containing 6-like protein</fullName>
    </submittedName>
</protein>
<gene>
    <name evidence="3" type="ORF">PoB_004783000</name>
</gene>
<dbReference type="Pfam" id="PF00567">
    <property type="entry name" value="TUDOR"/>
    <property type="match status" value="1"/>
</dbReference>
<dbReference type="AlphaFoldDB" id="A0AAV4BLB8"/>
<dbReference type="SUPFAM" id="SSF63748">
    <property type="entry name" value="Tudor/PWWP/MBT"/>
    <property type="match status" value="1"/>
</dbReference>
<evidence type="ECO:0000313" key="3">
    <source>
        <dbReference type="EMBL" id="GFO21325.1"/>
    </source>
</evidence>
<proteinExistence type="predicted"/>
<dbReference type="Proteomes" id="UP000735302">
    <property type="component" value="Unassembled WGS sequence"/>
</dbReference>
<dbReference type="PANTHER" id="PTHR22948">
    <property type="entry name" value="TUDOR DOMAIN CONTAINING PROTEIN"/>
    <property type="match status" value="1"/>
</dbReference>
<feature type="compositionally biased region" description="Polar residues" evidence="1">
    <location>
        <begin position="1007"/>
        <end position="1019"/>
    </location>
</feature>
<dbReference type="Gene3D" id="2.30.30.140">
    <property type="match status" value="1"/>
</dbReference>
<name>A0AAV4BLB8_9GAST</name>
<reference evidence="3 4" key="1">
    <citation type="journal article" date="2021" name="Elife">
        <title>Chloroplast acquisition without the gene transfer in kleptoplastic sea slugs, Plakobranchus ocellatus.</title>
        <authorList>
            <person name="Maeda T."/>
            <person name="Takahashi S."/>
            <person name="Yoshida T."/>
            <person name="Shimamura S."/>
            <person name="Takaki Y."/>
            <person name="Nagai Y."/>
            <person name="Toyoda A."/>
            <person name="Suzuki Y."/>
            <person name="Arimoto A."/>
            <person name="Ishii H."/>
            <person name="Satoh N."/>
            <person name="Nishiyama T."/>
            <person name="Hasebe M."/>
            <person name="Maruyama T."/>
            <person name="Minagawa J."/>
            <person name="Obokata J."/>
            <person name="Shigenobu S."/>
        </authorList>
    </citation>
    <scope>NUCLEOTIDE SEQUENCE [LARGE SCALE GENOMIC DNA]</scope>
</reference>
<feature type="compositionally biased region" description="Basic and acidic residues" evidence="1">
    <location>
        <begin position="907"/>
        <end position="937"/>
    </location>
</feature>
<dbReference type="InterPro" id="IPR035437">
    <property type="entry name" value="SNase_OB-fold_sf"/>
</dbReference>
<feature type="region of interest" description="Disordered" evidence="1">
    <location>
        <begin position="877"/>
        <end position="954"/>
    </location>
</feature>
<feature type="region of interest" description="Disordered" evidence="1">
    <location>
        <begin position="267"/>
        <end position="290"/>
    </location>
</feature>
<sequence>MAAGIQKFYKGFVTHVTDPSSFWMQMGTDSDFDLFRVYQASIDDFFNTNGHAFVIPASDLSLGDCVVVAKRSRREPQQWRRARVSRVEEESVDVFYVDYGYTEIVRIADVRTITPPFFEYMASQAIHVGLAGIQPLTRSWTSRAVAVFKESVLHKSVIVSLLEVDESQFVSVALYTRGEDGNWHSVTHVMLADDLGLPSVYSISFEECISHDVMSEALVLTNQQETAESVEDSQESHEDKELHSNDVEPNEPQANQASNDVLEEQAPKNFQSSRDVQGTQASKDLYPCNDLEENEAFEEIWDDSIERLEESSSEDDILETPINETRPQMMASSVTKPVEADDSADEFFEPEKHAKPSYYMAERGFAEFSQSNAAGVGVSQFNIKPLSQTRSVSANEMQVKAKERTQKKRLNDLKKDLHRCEEEFDDRLLSNTTVHWGRSDSQVGEPHQAHDSDLQESISEELSSRCLSNMDEKAALQQALRVKCVELKKNVSRSLDKRAIVTEKHPESSTSQPKLRHPMTEEESYTLETKIAEVLVNKRQETPEMLRVQVHDIVAPDKALPRDLLAAATTSILESIVCQKCEDPAVALTILETYTVTDAFQDVLIETLKSLKDRFVKLCQSIRISSSHEAYASLLAMLFIQSQCWPNNIGKAVQAFSLSTVERWTIFNIKRLQEQDSVTDTELMYLDCVAIFIRQTSDILKTQFPEHIHSWTNEIREKLLHDLTKRCLRVRLLDMLLENCENVVGCRQLSLGSNSVATQTESSSGRTPHNFGKTNDVALYKAPKGTVYQQDDPYTPHVFPSDSDIEPKVLRSLCTKDIPSAKLLRSLCTKDIPSASGGIEPELLRSLCTKDIPSASGGIEPDVKSPVKYLSDFSLEHPSNSKDCEAEEGQSWPSGCHISSVIGLEQSTDHPDGEDDHLNQVHQPDEMSKSDNSKEEYEKDEDNTEENDPILQKDLKTEEVRIKYSSEALKAMNPLRELSWAEITLTEPYELSHIFHRVEHNSGCAEKSSSPSQIPTQRYNGAGSPLEVSSLAGSNTDKLSKLSNFLSDSIKFHGSNVDTGPRENQHATDHNKNALTSDFVKEKDVDRSESYHIPEAKTEDQGSNSMENWADGVSPLSCKQREDGAGKSEWPENFFRNTVLNAGKKKKKTKFRPLEEFLEGPKTYGVDESESGKDDEFEELNEFSPEALQMYIDLERNESERRQEEGRMIHGSRLTTSSSSKARPSLFADVRKAKSAPAQPWVPQRRKCTRCGSERHTVYDCQEGTINNADDMSYMF</sequence>
<accession>A0AAV4BLB8</accession>
<keyword evidence="4" id="KW-1185">Reference proteome</keyword>
<evidence type="ECO:0000313" key="4">
    <source>
        <dbReference type="Proteomes" id="UP000735302"/>
    </source>
</evidence>
<feature type="region of interest" description="Disordered" evidence="1">
    <location>
        <begin position="503"/>
        <end position="522"/>
    </location>
</feature>
<feature type="region of interest" description="Disordered" evidence="1">
    <location>
        <begin position="1003"/>
        <end position="1022"/>
    </location>
</feature>
<feature type="compositionally biased region" description="Basic and acidic residues" evidence="1">
    <location>
        <begin position="234"/>
        <end position="246"/>
    </location>
</feature>
<feature type="domain" description="Tudor" evidence="2">
    <location>
        <begin position="59"/>
        <end position="120"/>
    </location>
</feature>
<feature type="compositionally biased region" description="Polar residues" evidence="1">
    <location>
        <begin position="268"/>
        <end position="282"/>
    </location>
</feature>
<feature type="region of interest" description="Disordered" evidence="1">
    <location>
        <begin position="222"/>
        <end position="254"/>
    </location>
</feature>
<feature type="region of interest" description="Disordered" evidence="1">
    <location>
        <begin position="1056"/>
        <end position="1086"/>
    </location>
</feature>
<dbReference type="PANTHER" id="PTHR22948:SF29">
    <property type="entry name" value="FI02030P-RELATED"/>
    <property type="match status" value="1"/>
</dbReference>